<dbReference type="Proteomes" id="UP000698963">
    <property type="component" value="Unassembled WGS sequence"/>
</dbReference>
<evidence type="ECO:0000256" key="7">
    <source>
        <dbReference type="ARBA" id="ARBA00022884"/>
    </source>
</evidence>
<dbReference type="GO" id="GO:0000049">
    <property type="term" value="F:tRNA binding"/>
    <property type="evidence" value="ECO:0007669"/>
    <property type="project" value="UniProtKB-KW"/>
</dbReference>
<keyword evidence="6" id="KW-0521">NADP</keyword>
<dbReference type="GO" id="GO:0050660">
    <property type="term" value="F:flavin adenine dinucleotide binding"/>
    <property type="evidence" value="ECO:0007669"/>
    <property type="project" value="InterPro"/>
</dbReference>
<organism evidence="15 16">
    <name type="scientific">Mailhella massiliensis</name>
    <dbReference type="NCBI Taxonomy" id="1903261"/>
    <lineage>
        <taxon>Bacteria</taxon>
        <taxon>Pseudomonadati</taxon>
        <taxon>Thermodesulfobacteriota</taxon>
        <taxon>Desulfovibrionia</taxon>
        <taxon>Desulfovibrionales</taxon>
        <taxon>Desulfovibrionaceae</taxon>
        <taxon>Mailhella</taxon>
    </lineage>
</organism>
<dbReference type="RefSeq" id="WP_304120121.1">
    <property type="nucleotide sequence ID" value="NZ_DYZA01000004.1"/>
</dbReference>
<feature type="binding site" evidence="13">
    <location>
        <position position="181"/>
    </location>
    <ligand>
        <name>FMN</name>
        <dbReference type="ChEBI" id="CHEBI:58210"/>
    </ligand>
</feature>
<evidence type="ECO:0000256" key="2">
    <source>
        <dbReference type="ARBA" id="ARBA00022555"/>
    </source>
</evidence>
<dbReference type="PANTHER" id="PTHR45846:SF1">
    <property type="entry name" value="TRNA-DIHYDROURIDINE(47) SYNTHASE [NAD(P)(+)]-LIKE"/>
    <property type="match status" value="1"/>
</dbReference>
<proteinExistence type="inferred from homology"/>
<dbReference type="InterPro" id="IPR035587">
    <property type="entry name" value="DUS-like_FMN-bd"/>
</dbReference>
<keyword evidence="2" id="KW-0820">tRNA-binding</keyword>
<dbReference type="PANTHER" id="PTHR45846">
    <property type="entry name" value="TRNA-DIHYDROURIDINE(47) SYNTHASE [NAD(P)(+)]-LIKE"/>
    <property type="match status" value="1"/>
</dbReference>
<name>A0A921AUP9_9BACT</name>
<evidence type="ECO:0000256" key="6">
    <source>
        <dbReference type="ARBA" id="ARBA00022857"/>
    </source>
</evidence>
<evidence type="ECO:0000313" key="16">
    <source>
        <dbReference type="Proteomes" id="UP000698963"/>
    </source>
</evidence>
<dbReference type="EMBL" id="DYZA01000004">
    <property type="protein sequence ID" value="HJD96058.1"/>
    <property type="molecule type" value="Genomic_DNA"/>
</dbReference>
<gene>
    <name evidence="15" type="ORF">K8W16_00195</name>
</gene>
<feature type="binding site" evidence="13">
    <location>
        <position position="81"/>
    </location>
    <ligand>
        <name>FMN</name>
        <dbReference type="ChEBI" id="CHEBI:58210"/>
    </ligand>
</feature>
<feature type="binding site" evidence="13">
    <location>
        <begin position="236"/>
        <end position="237"/>
    </location>
    <ligand>
        <name>FMN</name>
        <dbReference type="ChEBI" id="CHEBI:58210"/>
    </ligand>
</feature>
<reference evidence="15" key="1">
    <citation type="journal article" date="2021" name="PeerJ">
        <title>Extensive microbial diversity within the chicken gut microbiome revealed by metagenomics and culture.</title>
        <authorList>
            <person name="Gilroy R."/>
            <person name="Ravi A."/>
            <person name="Getino M."/>
            <person name="Pursley I."/>
            <person name="Horton D.L."/>
            <person name="Alikhan N.F."/>
            <person name="Baker D."/>
            <person name="Gharbi K."/>
            <person name="Hall N."/>
            <person name="Watson M."/>
            <person name="Adriaenssens E.M."/>
            <person name="Foster-Nyarko E."/>
            <person name="Jarju S."/>
            <person name="Secka A."/>
            <person name="Antonio M."/>
            <person name="Oren A."/>
            <person name="Chaudhuri R.R."/>
            <person name="La Ragione R."/>
            <person name="Hildebrand F."/>
            <person name="Pallen M.J."/>
        </authorList>
    </citation>
    <scope>NUCLEOTIDE SEQUENCE</scope>
    <source>
        <strain evidence="15">ChiGjej2B2-19336</strain>
    </source>
</reference>
<comment type="function">
    <text evidence="1 11">Catalyzes the synthesis of 5,6-dihydrouridine (D), a modified base found in the D-loop of most tRNAs, via the reduction of the C5-C6 double bond in target uridines.</text>
</comment>
<feature type="active site" description="Proton donor" evidence="12">
    <location>
        <position position="111"/>
    </location>
</feature>
<evidence type="ECO:0000256" key="4">
    <source>
        <dbReference type="ARBA" id="ARBA00022643"/>
    </source>
</evidence>
<comment type="similarity">
    <text evidence="11">Belongs to the dus family.</text>
</comment>
<dbReference type="InterPro" id="IPR013785">
    <property type="entry name" value="Aldolase_TIM"/>
</dbReference>
<dbReference type="CDD" id="cd02801">
    <property type="entry name" value="DUS_like_FMN"/>
    <property type="match status" value="1"/>
</dbReference>
<dbReference type="Gene3D" id="1.10.1200.80">
    <property type="entry name" value="Putative flavin oxidoreducatase, domain 2"/>
    <property type="match status" value="1"/>
</dbReference>
<feature type="domain" description="DUS-like FMN-binding" evidence="14">
    <location>
        <begin position="13"/>
        <end position="356"/>
    </location>
</feature>
<feature type="binding site" evidence="13">
    <location>
        <position position="151"/>
    </location>
    <ligand>
        <name>FMN</name>
        <dbReference type="ChEBI" id="CHEBI:58210"/>
    </ligand>
</feature>
<comment type="caution">
    <text evidence="15">The sequence shown here is derived from an EMBL/GenBank/DDBJ whole genome shotgun (WGS) entry which is preliminary data.</text>
</comment>
<evidence type="ECO:0000256" key="8">
    <source>
        <dbReference type="ARBA" id="ARBA00023002"/>
    </source>
</evidence>
<dbReference type="GO" id="GO:0017150">
    <property type="term" value="F:tRNA dihydrouridine synthase activity"/>
    <property type="evidence" value="ECO:0007669"/>
    <property type="project" value="InterPro"/>
</dbReference>
<keyword evidence="7" id="KW-0694">RNA-binding</keyword>
<dbReference type="InterPro" id="IPR024036">
    <property type="entry name" value="tRNA-dHydroUridine_Synthase_C"/>
</dbReference>
<sequence>MSSLPLRPDAPWLAPLAGWSDLPFRLLCREMGAAVCCTEMVSAKGLVYGGRNTEELLACTEPGGDRLADGSLVCDTPLVVQIFGAEAEFMEKAVRLLQERGFSWFDVNMGCSVPKVTKTGAGAAMLRDVPNALRVAEAVIRAAGEGKIGFKLRLGWDDGHEVYLELARRLADMGAGWVTLHPRHAVQGFSGLPRFSAIAELASELSVPVVASGDLFTAGDGIRVLRETGAASVMYARGALKNPAIFSRHREMIARGALEGALPEVTAPVCSSKPGGLNAGVQQAFEALDHVPADKGELALVIRRHAFLARHYSPHLALLKMRTFVPRYVKNLDGARALRQQIVSCTGWDELDAILERHFCDTSN</sequence>
<evidence type="ECO:0000256" key="11">
    <source>
        <dbReference type="PIRNR" id="PIRNR006621"/>
    </source>
</evidence>
<evidence type="ECO:0000313" key="15">
    <source>
        <dbReference type="EMBL" id="HJD96058.1"/>
    </source>
</evidence>
<evidence type="ECO:0000256" key="10">
    <source>
        <dbReference type="ARBA" id="ARBA00048802"/>
    </source>
</evidence>
<reference evidence="15" key="2">
    <citation type="submission" date="2021-09" db="EMBL/GenBank/DDBJ databases">
        <authorList>
            <person name="Gilroy R."/>
        </authorList>
    </citation>
    <scope>NUCLEOTIDE SEQUENCE</scope>
    <source>
        <strain evidence="15">ChiGjej2B2-19336</strain>
    </source>
</reference>
<keyword evidence="3 11" id="KW-0285">Flavoprotein</keyword>
<dbReference type="SUPFAM" id="SSF51395">
    <property type="entry name" value="FMN-linked oxidoreductases"/>
    <property type="match status" value="1"/>
</dbReference>
<dbReference type="Gene3D" id="3.20.20.70">
    <property type="entry name" value="Aldolase class I"/>
    <property type="match status" value="1"/>
</dbReference>
<evidence type="ECO:0000256" key="13">
    <source>
        <dbReference type="PIRSR" id="PIRSR006621-2"/>
    </source>
</evidence>
<comment type="catalytic activity">
    <reaction evidence="9">
        <text>a 5,6-dihydrouridine in tRNA + NADP(+) = a uridine in tRNA + NADPH + H(+)</text>
        <dbReference type="Rhea" id="RHEA:23624"/>
        <dbReference type="Rhea" id="RHEA-COMP:13339"/>
        <dbReference type="Rhea" id="RHEA-COMP:13887"/>
        <dbReference type="ChEBI" id="CHEBI:15378"/>
        <dbReference type="ChEBI" id="CHEBI:57783"/>
        <dbReference type="ChEBI" id="CHEBI:58349"/>
        <dbReference type="ChEBI" id="CHEBI:65315"/>
        <dbReference type="ChEBI" id="CHEBI:74443"/>
    </reaction>
</comment>
<comment type="cofactor">
    <cofactor evidence="11 13">
        <name>FMN</name>
        <dbReference type="ChEBI" id="CHEBI:58210"/>
    </cofactor>
</comment>
<keyword evidence="4 11" id="KW-0288">FMN</keyword>
<keyword evidence="5 11" id="KW-0819">tRNA processing</keyword>
<comment type="catalytic activity">
    <reaction evidence="10">
        <text>a 5,6-dihydrouridine in tRNA + NAD(+) = a uridine in tRNA + NADH + H(+)</text>
        <dbReference type="Rhea" id="RHEA:54452"/>
        <dbReference type="Rhea" id="RHEA-COMP:13339"/>
        <dbReference type="Rhea" id="RHEA-COMP:13887"/>
        <dbReference type="ChEBI" id="CHEBI:15378"/>
        <dbReference type="ChEBI" id="CHEBI:57540"/>
        <dbReference type="ChEBI" id="CHEBI:57945"/>
        <dbReference type="ChEBI" id="CHEBI:65315"/>
        <dbReference type="ChEBI" id="CHEBI:74443"/>
    </reaction>
</comment>
<accession>A0A921AUP9</accession>
<dbReference type="AlphaFoldDB" id="A0A921AUP9"/>
<evidence type="ECO:0000256" key="12">
    <source>
        <dbReference type="PIRSR" id="PIRSR006621-1"/>
    </source>
</evidence>
<dbReference type="PIRSF" id="PIRSF006621">
    <property type="entry name" value="Dus"/>
    <property type="match status" value="1"/>
</dbReference>
<evidence type="ECO:0000256" key="5">
    <source>
        <dbReference type="ARBA" id="ARBA00022694"/>
    </source>
</evidence>
<evidence type="ECO:0000259" key="14">
    <source>
        <dbReference type="Pfam" id="PF01207"/>
    </source>
</evidence>
<evidence type="ECO:0000256" key="1">
    <source>
        <dbReference type="ARBA" id="ARBA00002790"/>
    </source>
</evidence>
<dbReference type="InterPro" id="IPR001269">
    <property type="entry name" value="DUS_fam"/>
</dbReference>
<dbReference type="Pfam" id="PF01207">
    <property type="entry name" value="Dus"/>
    <property type="match status" value="1"/>
</dbReference>
<evidence type="ECO:0000256" key="3">
    <source>
        <dbReference type="ARBA" id="ARBA00022630"/>
    </source>
</evidence>
<evidence type="ECO:0000256" key="9">
    <source>
        <dbReference type="ARBA" id="ARBA00048205"/>
    </source>
</evidence>
<keyword evidence="13" id="KW-0547">Nucleotide-binding</keyword>
<keyword evidence="8 11" id="KW-0560">Oxidoreductase</keyword>
<protein>
    <recommendedName>
        <fullName evidence="11">tRNA-dihydrouridine synthase</fullName>
        <ecNumber evidence="11">1.3.1.-</ecNumber>
    </recommendedName>
</protein>
<dbReference type="EC" id="1.3.1.-" evidence="11"/>